<dbReference type="Pfam" id="PF07715">
    <property type="entry name" value="Plug"/>
    <property type="match status" value="1"/>
</dbReference>
<dbReference type="GO" id="GO:0009279">
    <property type="term" value="C:cell outer membrane"/>
    <property type="evidence" value="ECO:0007669"/>
    <property type="project" value="UniProtKB-SubCell"/>
</dbReference>
<evidence type="ECO:0000259" key="3">
    <source>
        <dbReference type="Pfam" id="PF07715"/>
    </source>
</evidence>
<reference evidence="4 5" key="1">
    <citation type="submission" date="2019-01" db="EMBL/GenBank/DDBJ databases">
        <title>Spirosoma flava sp. nov., a propanil-degrading bacterium isolated from herbicide-contaminated soil.</title>
        <authorList>
            <person name="Zhang L."/>
            <person name="Jiang J.-D."/>
        </authorList>
    </citation>
    <scope>NUCLEOTIDE SEQUENCE [LARGE SCALE GENOMIC DNA]</scope>
    <source>
        <strain evidence="4 5">TY50</strain>
    </source>
</reference>
<feature type="chain" id="PRO_5020523695" evidence="2">
    <location>
        <begin position="26"/>
        <end position="975"/>
    </location>
</feature>
<keyword evidence="1" id="KW-0998">Cell outer membrane</keyword>
<proteinExistence type="inferred from homology"/>
<evidence type="ECO:0000313" key="5">
    <source>
        <dbReference type="Proteomes" id="UP000290407"/>
    </source>
</evidence>
<comment type="similarity">
    <text evidence="1">Belongs to the TonB-dependent receptor family.</text>
</comment>
<keyword evidence="4" id="KW-0675">Receptor</keyword>
<dbReference type="NCBIfam" id="TIGR04057">
    <property type="entry name" value="SusC_RagA_signa"/>
    <property type="match status" value="1"/>
</dbReference>
<dbReference type="InterPro" id="IPR037066">
    <property type="entry name" value="Plug_dom_sf"/>
</dbReference>
<dbReference type="PROSITE" id="PS52016">
    <property type="entry name" value="TONB_DEPENDENT_REC_3"/>
    <property type="match status" value="1"/>
</dbReference>
<keyword evidence="1" id="KW-0472">Membrane</keyword>
<comment type="caution">
    <text evidence="4">The sequence shown here is derived from an EMBL/GenBank/DDBJ whole genome shotgun (WGS) entry which is preliminary data.</text>
</comment>
<keyword evidence="1" id="KW-0813">Transport</keyword>
<name>A0A4Q2UVJ8_9BACT</name>
<comment type="subcellular location">
    <subcellularLocation>
        <location evidence="1">Cell outer membrane</location>
        <topology evidence="1">Multi-pass membrane protein</topology>
    </subcellularLocation>
</comment>
<keyword evidence="5" id="KW-1185">Reference proteome</keyword>
<keyword evidence="1" id="KW-0812">Transmembrane</keyword>
<gene>
    <name evidence="4" type="ORF">EQG79_02070</name>
</gene>
<dbReference type="Proteomes" id="UP000290407">
    <property type="component" value="Unassembled WGS sequence"/>
</dbReference>
<evidence type="ECO:0000256" key="1">
    <source>
        <dbReference type="PROSITE-ProRule" id="PRU01360"/>
    </source>
</evidence>
<dbReference type="InterPro" id="IPR023997">
    <property type="entry name" value="TonB-dep_OMP_SusC/RagA_CS"/>
</dbReference>
<evidence type="ECO:0000313" key="4">
    <source>
        <dbReference type="EMBL" id="RYC70959.1"/>
    </source>
</evidence>
<accession>A0A4Q2UVJ8</accession>
<sequence length="975" mass="105668">MKRSYTNKGASLFLLFALTAPALQAQQGVDMPVPTLDTIAPYTKPASRAIGYGTQPVSHVTSAISTVYGVDLEKNFTLNLGNTLYGRLPGLSVTQGGSEPGAATPGLFVRGVNTFGGAGNAPLYVIDGYISNGSGTSNAFMQLMPEEIETITVLKDASATAIYGARGANGVVLVTTKAGREGPLRISFTTKQGFNQAQYLPKFLNAYNYSVLYNEALVNDGLQPRYTDADLEAYRNGTDPVFHPNVDWYKETLRKTAPVSSYNLTFGGGDKFVRYFVMLNALRSNGLFKKFGDMNRYAGAEESSNSNYSKYNFRTNLDISLTKRFTAEFKIAGSIEQTNNPNNYTTGGTFNLLAQLPPNAFPVYNPNGSFGGNALYANPVANLLSTGFYKNNSRTILTSLKFTEQLDMLAKGLSASVALSINNYFESGSRKTKQYPRFSLTKGAAGDTVYSPAIGQLTSLAGAEETLDQYRNLIIQGFLNYNRTVGKSNVSAMLMVNTDNVTVFGPASDPSTPTANSTDPYKHNSAAGRLTYAYNNKYIAEASVGYMGSDIFAPGNRYGYFPAGSIGWVASNEKFLTNSTAIDYLKFRGSYGLVGNDIIVPLGLSTRYAYTPTFGGGGYFFGTGNTAVGGFAENAIANPNVTWEKEKSVNIGLDATLFKNIDITFDYFNRDRYDIVVPSNSTTPLILGIVTPNLNQGKANNRGFDGSIRYTSGSKNAFQFFVETNLSYFKNKIVFNAEALQANTQLYGTGRAIGQPLGLKAIGFYSEADIAQRLIDPKTVPGVLTEVIRAGDIKYQDIGGPDGKPDGVIDGNDRLPIGKPGLPNFSAGLHTGLRYKGFDADLVFQGATGNTVYLGGNYFQAFQSNGQVAPIALNRWTPQTAETADYPRLSSKDNLNNYQFSTFWQRDGSFVKLRSAEVGYTIPASLSNQIRIRTARFFLNGTNLFSIDRIPYGDPESLTGYPVTRTVTVGLSVQL</sequence>
<keyword evidence="2" id="KW-0732">Signal</keyword>
<dbReference type="SUPFAM" id="SSF56935">
    <property type="entry name" value="Porins"/>
    <property type="match status" value="1"/>
</dbReference>
<dbReference type="EMBL" id="SBLB01000001">
    <property type="protein sequence ID" value="RYC70959.1"/>
    <property type="molecule type" value="Genomic_DNA"/>
</dbReference>
<dbReference type="RefSeq" id="WP_129599602.1">
    <property type="nucleotide sequence ID" value="NZ_SBLB01000001.1"/>
</dbReference>
<dbReference type="InterPro" id="IPR012910">
    <property type="entry name" value="Plug_dom"/>
</dbReference>
<evidence type="ECO:0000256" key="2">
    <source>
        <dbReference type="SAM" id="SignalP"/>
    </source>
</evidence>
<dbReference type="InterPro" id="IPR023996">
    <property type="entry name" value="TonB-dep_OMP_SusC/RagA"/>
</dbReference>
<feature type="domain" description="TonB-dependent receptor plug" evidence="3">
    <location>
        <begin position="58"/>
        <end position="171"/>
    </location>
</feature>
<keyword evidence="1" id="KW-1134">Transmembrane beta strand</keyword>
<dbReference type="InterPro" id="IPR039426">
    <property type="entry name" value="TonB-dep_rcpt-like"/>
</dbReference>
<dbReference type="AlphaFoldDB" id="A0A4Q2UVJ8"/>
<protein>
    <submittedName>
        <fullName evidence="4">TonB-dependent receptor</fullName>
    </submittedName>
</protein>
<dbReference type="Gene3D" id="2.170.130.10">
    <property type="entry name" value="TonB-dependent receptor, plug domain"/>
    <property type="match status" value="1"/>
</dbReference>
<organism evidence="4 5">
    <name type="scientific">Spirosoma sordidisoli</name>
    <dbReference type="NCBI Taxonomy" id="2502893"/>
    <lineage>
        <taxon>Bacteria</taxon>
        <taxon>Pseudomonadati</taxon>
        <taxon>Bacteroidota</taxon>
        <taxon>Cytophagia</taxon>
        <taxon>Cytophagales</taxon>
        <taxon>Cytophagaceae</taxon>
        <taxon>Spirosoma</taxon>
    </lineage>
</organism>
<feature type="signal peptide" evidence="2">
    <location>
        <begin position="1"/>
        <end position="25"/>
    </location>
</feature>
<dbReference type="NCBIfam" id="TIGR04056">
    <property type="entry name" value="OMP_RagA_SusC"/>
    <property type="match status" value="1"/>
</dbReference>